<evidence type="ECO:0000256" key="1">
    <source>
        <dbReference type="SAM" id="MobiDB-lite"/>
    </source>
</evidence>
<dbReference type="AlphaFoldDB" id="A0A136PJI6"/>
<comment type="caution">
    <text evidence="2">The sequence shown here is derived from an EMBL/GenBank/DDBJ whole genome shotgun (WGS) entry which is preliminary data.</text>
</comment>
<dbReference type="Proteomes" id="UP000070620">
    <property type="component" value="Unassembled WGS sequence"/>
</dbReference>
<reference evidence="2 3" key="1">
    <citation type="submission" date="2016-01" db="EMBL/GenBank/DDBJ databases">
        <title>Whole genome sequence and analysis of Micromonospora rosaria DSM 803, which can produce antibacterial substance rosamicin.</title>
        <authorList>
            <person name="Yang H."/>
            <person name="He X."/>
            <person name="Zhu D."/>
        </authorList>
    </citation>
    <scope>NUCLEOTIDE SEQUENCE [LARGE SCALE GENOMIC DNA]</scope>
    <source>
        <strain evidence="2 3">DSM 803</strain>
    </source>
</reference>
<evidence type="ECO:0000313" key="3">
    <source>
        <dbReference type="Proteomes" id="UP000070620"/>
    </source>
</evidence>
<feature type="region of interest" description="Disordered" evidence="1">
    <location>
        <begin position="1"/>
        <end position="32"/>
    </location>
</feature>
<dbReference type="EMBL" id="LRQV01000179">
    <property type="protein sequence ID" value="KXK58554.1"/>
    <property type="molecule type" value="Genomic_DNA"/>
</dbReference>
<dbReference type="RefSeq" id="WP_067373050.1">
    <property type="nucleotide sequence ID" value="NC_006910.1"/>
</dbReference>
<organism evidence="2 3">
    <name type="scientific">Micromonospora rosaria</name>
    <dbReference type="NCBI Taxonomy" id="47874"/>
    <lineage>
        <taxon>Bacteria</taxon>
        <taxon>Bacillati</taxon>
        <taxon>Actinomycetota</taxon>
        <taxon>Actinomycetes</taxon>
        <taxon>Micromonosporales</taxon>
        <taxon>Micromonosporaceae</taxon>
        <taxon>Micromonospora</taxon>
    </lineage>
</organism>
<evidence type="ECO:0000313" key="2">
    <source>
        <dbReference type="EMBL" id="KXK58554.1"/>
    </source>
</evidence>
<keyword evidence="3" id="KW-1185">Reference proteome</keyword>
<gene>
    <name evidence="2" type="ORF">AWW66_29150</name>
</gene>
<sequence>MGLFSGGKKKPKDVDAPRSCFETPPPGGTAHQRRVAAFRREHELMNAISKRGRELRLDPDKIVDAQLAAQEELRRRGMAPEQLPPGDPVDDFIRYGI</sequence>
<proteinExistence type="predicted"/>
<accession>A0A136PJI6</accession>
<protein>
    <submittedName>
        <fullName evidence="2">Uncharacterized protein</fullName>
    </submittedName>
</protein>
<name>A0A136PJI6_9ACTN</name>